<dbReference type="EMBL" id="UINC01022705">
    <property type="protein sequence ID" value="SVA92872.1"/>
    <property type="molecule type" value="Genomic_DNA"/>
</dbReference>
<evidence type="ECO:0000256" key="3">
    <source>
        <dbReference type="ARBA" id="ARBA00023002"/>
    </source>
</evidence>
<gene>
    <name evidence="6" type="ORF">METZ01_LOCUS145726</name>
</gene>
<keyword evidence="1" id="KW-0479">Metal-binding</keyword>
<dbReference type="InterPro" id="IPR013154">
    <property type="entry name" value="ADH-like_N"/>
</dbReference>
<dbReference type="PROSITE" id="PS00059">
    <property type="entry name" value="ADH_ZINC"/>
    <property type="match status" value="1"/>
</dbReference>
<dbReference type="InterPro" id="IPR036291">
    <property type="entry name" value="NAD(P)-bd_dom_sf"/>
</dbReference>
<evidence type="ECO:0000259" key="4">
    <source>
        <dbReference type="Pfam" id="PF00107"/>
    </source>
</evidence>
<dbReference type="InterPro" id="IPR002328">
    <property type="entry name" value="ADH_Zn_CS"/>
</dbReference>
<accession>A0A381ZVJ9</accession>
<dbReference type="Pfam" id="PF08240">
    <property type="entry name" value="ADH_N"/>
    <property type="match status" value="1"/>
</dbReference>
<dbReference type="InterPro" id="IPR011032">
    <property type="entry name" value="GroES-like_sf"/>
</dbReference>
<keyword evidence="3" id="KW-0560">Oxidoreductase</keyword>
<dbReference type="Gene3D" id="3.90.180.10">
    <property type="entry name" value="Medium-chain alcohol dehydrogenases, catalytic domain"/>
    <property type="match status" value="1"/>
</dbReference>
<dbReference type="InterPro" id="IPR013149">
    <property type="entry name" value="ADH-like_C"/>
</dbReference>
<keyword evidence="2" id="KW-0862">Zinc</keyword>
<name>A0A381ZVJ9_9ZZZZ</name>
<dbReference type="PANTHER" id="PTHR43401:SF2">
    <property type="entry name" value="L-THREONINE 3-DEHYDROGENASE"/>
    <property type="match status" value="1"/>
</dbReference>
<sequence length="338" mass="36958">MKGKEFEVREYPVPEPASGTVLIKQELAGICGTDLHNWEFQRMEHDVIPGHENVGVLDAIGAGVEEDYLGNPVKIGDRVVLSPGVGYGFLPSEEQPYLRGGFGEYIYAWHPESLFLKTDLPIEVAVLTEPSACAVHCVTRAKIRFGDTVVVQGSGPIGLLVLNWARLSGAASVISVGGPGGRLEMAERFGADLTIDIADVPDPNDRKRVVRENTPQSAGADVVFECAGNPAAIVEGLDYLRRGGTYVEYGHFVDSGTFECNPNQMLLRKNLRLEAAWGFESNHFIRSLRMLEKHADLFKDFVSHVIPLERVGEGVNALHTGYHLDGRDAIKIAVKAHM</sequence>
<evidence type="ECO:0000256" key="1">
    <source>
        <dbReference type="ARBA" id="ARBA00022723"/>
    </source>
</evidence>
<organism evidence="6">
    <name type="scientific">marine metagenome</name>
    <dbReference type="NCBI Taxonomy" id="408172"/>
    <lineage>
        <taxon>unclassified sequences</taxon>
        <taxon>metagenomes</taxon>
        <taxon>ecological metagenomes</taxon>
    </lineage>
</organism>
<dbReference type="InterPro" id="IPR050129">
    <property type="entry name" value="Zn_alcohol_dh"/>
</dbReference>
<evidence type="ECO:0000259" key="5">
    <source>
        <dbReference type="Pfam" id="PF08240"/>
    </source>
</evidence>
<feature type="domain" description="Alcohol dehydrogenase-like N-terminal" evidence="5">
    <location>
        <begin position="18"/>
        <end position="108"/>
    </location>
</feature>
<proteinExistence type="predicted"/>
<dbReference type="GO" id="GO:0016491">
    <property type="term" value="F:oxidoreductase activity"/>
    <property type="evidence" value="ECO:0007669"/>
    <property type="project" value="UniProtKB-KW"/>
</dbReference>
<dbReference type="PANTHER" id="PTHR43401">
    <property type="entry name" value="L-THREONINE 3-DEHYDROGENASE"/>
    <property type="match status" value="1"/>
</dbReference>
<protein>
    <recommendedName>
        <fullName evidence="7">Enoyl reductase (ER) domain-containing protein</fullName>
    </recommendedName>
</protein>
<dbReference type="AlphaFoldDB" id="A0A381ZVJ9"/>
<evidence type="ECO:0000256" key="2">
    <source>
        <dbReference type="ARBA" id="ARBA00022833"/>
    </source>
</evidence>
<dbReference type="Gene3D" id="3.40.50.720">
    <property type="entry name" value="NAD(P)-binding Rossmann-like Domain"/>
    <property type="match status" value="1"/>
</dbReference>
<reference evidence="6" key="1">
    <citation type="submission" date="2018-05" db="EMBL/GenBank/DDBJ databases">
        <authorList>
            <person name="Lanie J.A."/>
            <person name="Ng W.-L."/>
            <person name="Kazmierczak K.M."/>
            <person name="Andrzejewski T.M."/>
            <person name="Davidsen T.M."/>
            <person name="Wayne K.J."/>
            <person name="Tettelin H."/>
            <person name="Glass J.I."/>
            <person name="Rusch D."/>
            <person name="Podicherti R."/>
            <person name="Tsui H.-C.T."/>
            <person name="Winkler M.E."/>
        </authorList>
    </citation>
    <scope>NUCLEOTIDE SEQUENCE</scope>
</reference>
<dbReference type="SUPFAM" id="SSF51735">
    <property type="entry name" value="NAD(P)-binding Rossmann-fold domains"/>
    <property type="match status" value="1"/>
</dbReference>
<dbReference type="SUPFAM" id="SSF50129">
    <property type="entry name" value="GroES-like"/>
    <property type="match status" value="1"/>
</dbReference>
<dbReference type="GO" id="GO:0008270">
    <property type="term" value="F:zinc ion binding"/>
    <property type="evidence" value="ECO:0007669"/>
    <property type="project" value="InterPro"/>
</dbReference>
<evidence type="ECO:0000313" key="6">
    <source>
        <dbReference type="EMBL" id="SVA92872.1"/>
    </source>
</evidence>
<feature type="domain" description="Alcohol dehydrogenase-like C-terminal" evidence="4">
    <location>
        <begin position="156"/>
        <end position="292"/>
    </location>
</feature>
<dbReference type="Pfam" id="PF00107">
    <property type="entry name" value="ADH_zinc_N"/>
    <property type="match status" value="1"/>
</dbReference>
<evidence type="ECO:0008006" key="7">
    <source>
        <dbReference type="Google" id="ProtNLM"/>
    </source>
</evidence>